<evidence type="ECO:0000313" key="8">
    <source>
        <dbReference type="Proteomes" id="UP000095765"/>
    </source>
</evidence>
<keyword evidence="3" id="KW-0238">DNA-binding</keyword>
<dbReference type="Proteomes" id="UP000095765">
    <property type="component" value="Unassembled WGS sequence"/>
</dbReference>
<keyword evidence="4" id="KW-0804">Transcription</keyword>
<comment type="similarity">
    <text evidence="1">Belongs to the LysR transcriptional regulatory family.</text>
</comment>
<dbReference type="PROSITE" id="PS50931">
    <property type="entry name" value="HTH_LYSR"/>
    <property type="match status" value="1"/>
</dbReference>
<dbReference type="Gene3D" id="3.40.190.10">
    <property type="entry name" value="Periplasmic binding protein-like II"/>
    <property type="match status" value="2"/>
</dbReference>
<evidence type="ECO:0000256" key="4">
    <source>
        <dbReference type="ARBA" id="ARBA00023163"/>
    </source>
</evidence>
<dbReference type="GO" id="GO:0003700">
    <property type="term" value="F:DNA-binding transcription factor activity"/>
    <property type="evidence" value="ECO:0007669"/>
    <property type="project" value="InterPro"/>
</dbReference>
<dbReference type="SUPFAM" id="SSF46785">
    <property type="entry name" value="Winged helix' DNA-binding domain"/>
    <property type="match status" value="1"/>
</dbReference>
<dbReference type="InterPro" id="IPR036390">
    <property type="entry name" value="WH_DNA-bd_sf"/>
</dbReference>
<dbReference type="CDD" id="cd05466">
    <property type="entry name" value="PBP2_LTTR_substrate"/>
    <property type="match status" value="1"/>
</dbReference>
<dbReference type="SUPFAM" id="SSF53850">
    <property type="entry name" value="Periplasmic binding protein-like II"/>
    <property type="match status" value="1"/>
</dbReference>
<evidence type="ECO:0000313" key="7">
    <source>
        <dbReference type="EMBL" id="OUP69169.1"/>
    </source>
</evidence>
<dbReference type="FunFam" id="1.10.10.10:FF:000001">
    <property type="entry name" value="LysR family transcriptional regulator"/>
    <property type="match status" value="1"/>
</dbReference>
<reference evidence="9" key="2">
    <citation type="submission" date="2017-04" db="EMBL/GenBank/DDBJ databases">
        <title>Function of individual gut microbiota members based on whole genome sequencing of pure cultures obtained from chicken caecum.</title>
        <authorList>
            <person name="Medvecky M."/>
            <person name="Cejkova D."/>
            <person name="Polansky O."/>
            <person name="Karasova D."/>
            <person name="Kubasova T."/>
            <person name="Cizek A."/>
            <person name="Rychlik I."/>
        </authorList>
    </citation>
    <scope>NUCLEOTIDE SEQUENCE [LARGE SCALE GENOMIC DNA]</scope>
    <source>
        <strain evidence="9">An175</strain>
    </source>
</reference>
<organism evidence="6 8">
    <name type="scientific">Anaerotruncus colihominis</name>
    <dbReference type="NCBI Taxonomy" id="169435"/>
    <lineage>
        <taxon>Bacteria</taxon>
        <taxon>Bacillati</taxon>
        <taxon>Bacillota</taxon>
        <taxon>Clostridia</taxon>
        <taxon>Eubacteriales</taxon>
        <taxon>Oscillospiraceae</taxon>
        <taxon>Anaerotruncus</taxon>
    </lineage>
</organism>
<gene>
    <name evidence="6" type="primary">catM</name>
    <name evidence="7" type="ORF">B5F11_09875</name>
    <name evidence="6" type="ORF">ERS852551_02067</name>
</gene>
<dbReference type="Gene3D" id="1.10.10.10">
    <property type="entry name" value="Winged helix-like DNA-binding domain superfamily/Winged helix DNA-binding domain"/>
    <property type="match status" value="1"/>
</dbReference>
<feature type="domain" description="HTH lysR-type" evidence="5">
    <location>
        <begin position="1"/>
        <end position="58"/>
    </location>
</feature>
<dbReference type="InterPro" id="IPR000847">
    <property type="entry name" value="LysR_HTH_N"/>
</dbReference>
<dbReference type="EMBL" id="CZBE01000013">
    <property type="protein sequence ID" value="CUP82224.1"/>
    <property type="molecule type" value="Genomic_DNA"/>
</dbReference>
<dbReference type="RefSeq" id="WP_006873375.1">
    <property type="nucleotide sequence ID" value="NZ_CABIWA010000002.1"/>
</dbReference>
<dbReference type="PANTHER" id="PTHR30346">
    <property type="entry name" value="TRANSCRIPTIONAL DUAL REGULATOR HCAR-RELATED"/>
    <property type="match status" value="1"/>
</dbReference>
<dbReference type="PANTHER" id="PTHR30346:SF28">
    <property type="entry name" value="HTH-TYPE TRANSCRIPTIONAL REGULATOR CYNR"/>
    <property type="match status" value="1"/>
</dbReference>
<dbReference type="EMBL" id="NFKP01000011">
    <property type="protein sequence ID" value="OUP69169.1"/>
    <property type="molecule type" value="Genomic_DNA"/>
</dbReference>
<dbReference type="GO" id="GO:0032993">
    <property type="term" value="C:protein-DNA complex"/>
    <property type="evidence" value="ECO:0007669"/>
    <property type="project" value="TreeGrafter"/>
</dbReference>
<accession>A0A174R9Y8</accession>
<dbReference type="AlphaFoldDB" id="A0A174R9Y8"/>
<proteinExistence type="inferred from homology"/>
<dbReference type="InterPro" id="IPR036388">
    <property type="entry name" value="WH-like_DNA-bd_sf"/>
</dbReference>
<protein>
    <submittedName>
        <fullName evidence="6">Cat operon transcriptional regulator</fullName>
    </submittedName>
</protein>
<dbReference type="PRINTS" id="PR00039">
    <property type="entry name" value="HTHLYSR"/>
</dbReference>
<keyword evidence="2" id="KW-0805">Transcription regulation</keyword>
<dbReference type="Pfam" id="PF00126">
    <property type="entry name" value="HTH_1"/>
    <property type="match status" value="1"/>
</dbReference>
<evidence type="ECO:0000313" key="6">
    <source>
        <dbReference type="EMBL" id="CUP82224.1"/>
    </source>
</evidence>
<evidence type="ECO:0000259" key="5">
    <source>
        <dbReference type="PROSITE" id="PS50931"/>
    </source>
</evidence>
<reference evidence="6 8" key="1">
    <citation type="submission" date="2015-09" db="EMBL/GenBank/DDBJ databases">
        <authorList>
            <consortium name="Pathogen Informatics"/>
        </authorList>
    </citation>
    <scope>NUCLEOTIDE SEQUENCE [LARGE SCALE GENOMIC DNA]</scope>
    <source>
        <strain evidence="6 8">2789STDY5834939</strain>
    </source>
</reference>
<evidence type="ECO:0000313" key="9">
    <source>
        <dbReference type="Proteomes" id="UP000196386"/>
    </source>
</evidence>
<dbReference type="Proteomes" id="UP000196386">
    <property type="component" value="Unassembled WGS sequence"/>
</dbReference>
<evidence type="ECO:0000256" key="2">
    <source>
        <dbReference type="ARBA" id="ARBA00023015"/>
    </source>
</evidence>
<dbReference type="Pfam" id="PF03466">
    <property type="entry name" value="LysR_substrate"/>
    <property type="match status" value="1"/>
</dbReference>
<evidence type="ECO:0000256" key="3">
    <source>
        <dbReference type="ARBA" id="ARBA00023125"/>
    </source>
</evidence>
<dbReference type="GO" id="GO:0003677">
    <property type="term" value="F:DNA binding"/>
    <property type="evidence" value="ECO:0007669"/>
    <property type="project" value="UniProtKB-KW"/>
</dbReference>
<dbReference type="InterPro" id="IPR005119">
    <property type="entry name" value="LysR_subst-bd"/>
</dbReference>
<dbReference type="GeneID" id="72464597"/>
<name>A0A174R9Y8_9FIRM</name>
<evidence type="ECO:0000256" key="1">
    <source>
        <dbReference type="ARBA" id="ARBA00009437"/>
    </source>
</evidence>
<sequence>MTLKQLEYFLEIARLGNVTRAAQSLNISQPPLSLQLKSLEDELGTPLFRRDKRHLEITPAGKLLQERAQAILALLDETTGDIHALSTEKQITLRIATIGSVNNRLLPNLIARFSRDYFYVNFRVIEGRTEHVLEHVTSGDVDFGFVREPFNTSHFRSVLIHDPALAPGQSDHFVTIAQPQFYDAYYEGDSRDTIEIDELKDKPLIIHQRYREMILGACRKRGFNPYIICENDEIHSSLSWARAGIGIAIAPYTSAILSIDPGLVIRRLTFTAFIPWVRLVWNPSCQLSSEALAFMNMI</sequence>
<dbReference type="OrthoDB" id="9803714at2"/>
<reference evidence="7" key="3">
    <citation type="journal article" date="2018" name="BMC Genomics">
        <title>Whole genome sequencing and function prediction of 133 gut anaerobes isolated from chicken caecum in pure cultures.</title>
        <authorList>
            <person name="Medvecky M."/>
            <person name="Cejkova D."/>
            <person name="Polansky O."/>
            <person name="Karasova D."/>
            <person name="Kubasova T."/>
            <person name="Cizek A."/>
            <person name="Rychlik I."/>
        </authorList>
    </citation>
    <scope>NUCLEOTIDE SEQUENCE</scope>
    <source>
        <strain evidence="7">An175</strain>
    </source>
</reference>